<evidence type="ECO:0000313" key="3">
    <source>
        <dbReference type="EMBL" id="KPN62683.1"/>
    </source>
</evidence>
<protein>
    <recommendedName>
        <fullName evidence="1">DUF6892 domain-containing protein</fullName>
    </recommendedName>
</protein>
<evidence type="ECO:0000313" key="4">
    <source>
        <dbReference type="EMBL" id="KPN62701.1"/>
    </source>
</evidence>
<organism evidence="4 5">
    <name type="scientific">Aliiroseovarius crassostreae</name>
    <dbReference type="NCBI Taxonomy" id="154981"/>
    <lineage>
        <taxon>Bacteria</taxon>
        <taxon>Pseudomonadati</taxon>
        <taxon>Pseudomonadota</taxon>
        <taxon>Alphaproteobacteria</taxon>
        <taxon>Rhodobacterales</taxon>
        <taxon>Paracoccaceae</taxon>
        <taxon>Aliiroseovarius</taxon>
    </lineage>
</organism>
<keyword evidence="5" id="KW-1185">Reference proteome</keyword>
<dbReference type="AlphaFoldDB" id="A0A0P7KL52"/>
<feature type="domain" description="DUF6892" evidence="1">
    <location>
        <begin position="42"/>
        <end position="230"/>
    </location>
</feature>
<dbReference type="EMBL" id="LKBA01000013">
    <property type="protein sequence ID" value="KPN62683.1"/>
    <property type="molecule type" value="Genomic_DNA"/>
</dbReference>
<dbReference type="InterPro" id="IPR054187">
    <property type="entry name" value="DUF6892"/>
</dbReference>
<reference evidence="4 5" key="1">
    <citation type="submission" date="2015-09" db="EMBL/GenBank/DDBJ databases">
        <title>Draft genome sequence of Aliiroseovarius crassostreae CV919-312TSm, the causative agent of Roseovarius Oyster Disease (formerly Juvenile Oyster Disease).</title>
        <authorList>
            <person name="Kessner L."/>
            <person name="Spinard E."/>
            <person name="Nelson D."/>
        </authorList>
    </citation>
    <scope>NUCLEOTIDE SEQUENCE [LARGE SCALE GENOMIC DNA]</scope>
    <source>
        <strain evidence="4 5">CV919-312</strain>
    </source>
</reference>
<name>A0A0P7KL52_9RHOB</name>
<proteinExistence type="predicted"/>
<comment type="caution">
    <text evidence="4">The sequence shown here is derived from an EMBL/GenBank/DDBJ whole genome shotgun (WGS) entry which is preliminary data.</text>
</comment>
<dbReference type="EMBL" id="LKBA01000019">
    <property type="protein sequence ID" value="KPN62467.1"/>
    <property type="molecule type" value="Genomic_DNA"/>
</dbReference>
<dbReference type="Pfam" id="PF21832">
    <property type="entry name" value="DUF6892"/>
    <property type="match status" value="1"/>
</dbReference>
<evidence type="ECO:0000259" key="1">
    <source>
        <dbReference type="Pfam" id="PF21832"/>
    </source>
</evidence>
<evidence type="ECO:0000313" key="2">
    <source>
        <dbReference type="EMBL" id="KPN62467.1"/>
    </source>
</evidence>
<sequence>MGGVGILKGLQAWSGAIAIGAAALSQTATAQSYPEPRGETGAPFADPNLKLVVLSSLLEEGHIDLGESSDFLSWVLDQPVSDPWDLGFGIIQPAYDYLARYPLGQSLLDEVETLSFDGGLEIYFYVSPTWDGETEDFDISSFEGLQHLRNLRVFEASSMIPELDLNLLAGFDKLEVIEGGVPVSNTEALLAMPTLRSVELVGNDLYRDVRSIGHRQNDLFETLKNNGVDVWVHWMTWLGENPPPAYQ</sequence>
<evidence type="ECO:0000313" key="5">
    <source>
        <dbReference type="Proteomes" id="UP000050471"/>
    </source>
</evidence>
<dbReference type="EMBL" id="LKBA01000012">
    <property type="protein sequence ID" value="KPN62701.1"/>
    <property type="molecule type" value="Genomic_DNA"/>
</dbReference>
<dbReference type="Proteomes" id="UP000050471">
    <property type="component" value="Unassembled WGS sequence"/>
</dbReference>
<gene>
    <name evidence="3" type="ORF">AKJ29_00450</name>
    <name evidence="4" type="ORF">AKJ29_00565</name>
    <name evidence="2" type="ORF">AKJ29_09595</name>
</gene>
<accession>A0A0P7KL52</accession>